<sequence>MNVWLVLLSVFREDWFILSKYYASIHKPYNVKKYVPYKPADKPTTVDTPLTSTPLHTSTTEAAEGDHNEQTSEMGMVETSTVESTTDALTSTTEMSEMSTLLLSIIGSTPGTESTTSYDELRESSFQPYNETSYTSEAPATSLDVTSEIHFDAVSTTIPPETTTDVGDTTTQVPMLTIETPTSVEDTTYVNCLLPTTSFQQETTTESGVATTTWSEPDGTRDEANTRAQLLGSTTQPTPTTSSEPDTTTDGADTTTQLLITTQSSSAITSEPETTTDTTTELLTSVTQTTTTSSAEPDTTTDVADATTQSTQTTSSEPETTTGMADTTTQITIFTTRTALLESGTTEIPFGPSSTIAFESTTEADAVVEVNTDETMARTSSGDAILVDDIIQAKPRKLTYSSDVMPEMEWY</sequence>
<dbReference type="InParanoid" id="B4LYL3"/>
<dbReference type="Proteomes" id="UP000008792">
    <property type="component" value="Unassembled WGS sequence"/>
</dbReference>
<feature type="region of interest" description="Disordered" evidence="1">
    <location>
        <begin position="200"/>
        <end position="327"/>
    </location>
</feature>
<feature type="compositionally biased region" description="Low complexity" evidence="1">
    <location>
        <begin position="200"/>
        <end position="213"/>
    </location>
</feature>
<dbReference type="OrthoDB" id="7873280at2759"/>
<feature type="compositionally biased region" description="Polar residues" evidence="1">
    <location>
        <begin position="78"/>
        <end position="88"/>
    </location>
</feature>
<organism evidence="2 3">
    <name type="scientific">Drosophila virilis</name>
    <name type="common">Fruit fly</name>
    <dbReference type="NCBI Taxonomy" id="7244"/>
    <lineage>
        <taxon>Eukaryota</taxon>
        <taxon>Metazoa</taxon>
        <taxon>Ecdysozoa</taxon>
        <taxon>Arthropoda</taxon>
        <taxon>Hexapoda</taxon>
        <taxon>Insecta</taxon>
        <taxon>Pterygota</taxon>
        <taxon>Neoptera</taxon>
        <taxon>Endopterygota</taxon>
        <taxon>Diptera</taxon>
        <taxon>Brachycera</taxon>
        <taxon>Muscomorpha</taxon>
        <taxon>Ephydroidea</taxon>
        <taxon>Drosophilidae</taxon>
        <taxon>Drosophila</taxon>
    </lineage>
</organism>
<dbReference type="EMBL" id="CH940650">
    <property type="protein sequence ID" value="EDW68033.2"/>
    <property type="molecule type" value="Genomic_DNA"/>
</dbReference>
<evidence type="ECO:0000313" key="3">
    <source>
        <dbReference type="Proteomes" id="UP000008792"/>
    </source>
</evidence>
<dbReference type="STRING" id="7244.B4LYL3"/>
<reference evidence="2 3" key="1">
    <citation type="journal article" date="2007" name="Nature">
        <title>Evolution of genes and genomes on the Drosophila phylogeny.</title>
        <authorList>
            <consortium name="Drosophila 12 Genomes Consortium"/>
            <person name="Clark A.G."/>
            <person name="Eisen M.B."/>
            <person name="Smith D.R."/>
            <person name="Bergman C.M."/>
            <person name="Oliver B."/>
            <person name="Markow T.A."/>
            <person name="Kaufman T.C."/>
            <person name="Kellis M."/>
            <person name="Gelbart W."/>
            <person name="Iyer V.N."/>
            <person name="Pollard D.A."/>
            <person name="Sackton T.B."/>
            <person name="Larracuente A.M."/>
            <person name="Singh N.D."/>
            <person name="Abad J.P."/>
            <person name="Abt D.N."/>
            <person name="Adryan B."/>
            <person name="Aguade M."/>
            <person name="Akashi H."/>
            <person name="Anderson W.W."/>
            <person name="Aquadro C.F."/>
            <person name="Ardell D.H."/>
            <person name="Arguello R."/>
            <person name="Artieri C.G."/>
            <person name="Barbash D.A."/>
            <person name="Barker D."/>
            <person name="Barsanti P."/>
            <person name="Batterham P."/>
            <person name="Batzoglou S."/>
            <person name="Begun D."/>
            <person name="Bhutkar A."/>
            <person name="Blanco E."/>
            <person name="Bosak S.A."/>
            <person name="Bradley R.K."/>
            <person name="Brand A.D."/>
            <person name="Brent M.R."/>
            <person name="Brooks A.N."/>
            <person name="Brown R.H."/>
            <person name="Butlin R.K."/>
            <person name="Caggese C."/>
            <person name="Calvi B.R."/>
            <person name="Bernardo de Carvalho A."/>
            <person name="Caspi A."/>
            <person name="Castrezana S."/>
            <person name="Celniker S.E."/>
            <person name="Chang J.L."/>
            <person name="Chapple C."/>
            <person name="Chatterji S."/>
            <person name="Chinwalla A."/>
            <person name="Civetta A."/>
            <person name="Clifton S.W."/>
            <person name="Comeron J.M."/>
            <person name="Costello J.C."/>
            <person name="Coyne J.A."/>
            <person name="Daub J."/>
            <person name="David R.G."/>
            <person name="Delcher A.L."/>
            <person name="Delehaunty K."/>
            <person name="Do C.B."/>
            <person name="Ebling H."/>
            <person name="Edwards K."/>
            <person name="Eickbush T."/>
            <person name="Evans J.D."/>
            <person name="Filipski A."/>
            <person name="Findeiss S."/>
            <person name="Freyhult E."/>
            <person name="Fulton L."/>
            <person name="Fulton R."/>
            <person name="Garcia A.C."/>
            <person name="Gardiner A."/>
            <person name="Garfield D.A."/>
            <person name="Garvin B.E."/>
            <person name="Gibson G."/>
            <person name="Gilbert D."/>
            <person name="Gnerre S."/>
            <person name="Godfrey J."/>
            <person name="Good R."/>
            <person name="Gotea V."/>
            <person name="Gravely B."/>
            <person name="Greenberg A.J."/>
            <person name="Griffiths-Jones S."/>
            <person name="Gross S."/>
            <person name="Guigo R."/>
            <person name="Gustafson E.A."/>
            <person name="Haerty W."/>
            <person name="Hahn M.W."/>
            <person name="Halligan D.L."/>
            <person name="Halpern A.L."/>
            <person name="Halter G.M."/>
            <person name="Han M.V."/>
            <person name="Heger A."/>
            <person name="Hillier L."/>
            <person name="Hinrichs A.S."/>
            <person name="Holmes I."/>
            <person name="Hoskins R.A."/>
            <person name="Hubisz M.J."/>
            <person name="Hultmark D."/>
            <person name="Huntley M.A."/>
            <person name="Jaffe D.B."/>
            <person name="Jagadeeshan S."/>
            <person name="Jeck W.R."/>
            <person name="Johnson J."/>
            <person name="Jones C.D."/>
            <person name="Jordan W.C."/>
            <person name="Karpen G.H."/>
            <person name="Kataoka E."/>
            <person name="Keightley P.D."/>
            <person name="Kheradpour P."/>
            <person name="Kirkness E.F."/>
            <person name="Koerich L.B."/>
            <person name="Kristiansen K."/>
            <person name="Kudrna D."/>
            <person name="Kulathinal R.J."/>
            <person name="Kumar S."/>
            <person name="Kwok R."/>
            <person name="Lander E."/>
            <person name="Langley C.H."/>
            <person name="Lapoint R."/>
            <person name="Lazzaro B.P."/>
            <person name="Lee S.J."/>
            <person name="Levesque L."/>
            <person name="Li R."/>
            <person name="Lin C.F."/>
            <person name="Lin M.F."/>
            <person name="Lindblad-Toh K."/>
            <person name="Llopart A."/>
            <person name="Long M."/>
            <person name="Low L."/>
            <person name="Lozovsky E."/>
            <person name="Lu J."/>
            <person name="Luo M."/>
            <person name="Machado C.A."/>
            <person name="Makalowski W."/>
            <person name="Marzo M."/>
            <person name="Matsuda M."/>
            <person name="Matzkin L."/>
            <person name="McAllister B."/>
            <person name="McBride C.S."/>
            <person name="McKernan B."/>
            <person name="McKernan K."/>
            <person name="Mendez-Lago M."/>
            <person name="Minx P."/>
            <person name="Mollenhauer M.U."/>
            <person name="Montooth K."/>
            <person name="Mount S.M."/>
            <person name="Mu X."/>
            <person name="Myers E."/>
            <person name="Negre B."/>
            <person name="Newfeld S."/>
            <person name="Nielsen R."/>
            <person name="Noor M.A."/>
            <person name="O'Grady P."/>
            <person name="Pachter L."/>
            <person name="Papaceit M."/>
            <person name="Parisi M.J."/>
            <person name="Parisi M."/>
            <person name="Parts L."/>
            <person name="Pedersen J.S."/>
            <person name="Pesole G."/>
            <person name="Phillippy A.M."/>
            <person name="Ponting C.P."/>
            <person name="Pop M."/>
            <person name="Porcelli D."/>
            <person name="Powell J.R."/>
            <person name="Prohaska S."/>
            <person name="Pruitt K."/>
            <person name="Puig M."/>
            <person name="Quesneville H."/>
            <person name="Ram K.R."/>
            <person name="Rand D."/>
            <person name="Rasmussen M.D."/>
            <person name="Reed L.K."/>
            <person name="Reenan R."/>
            <person name="Reily A."/>
            <person name="Remington K.A."/>
            <person name="Rieger T.T."/>
            <person name="Ritchie M.G."/>
            <person name="Robin C."/>
            <person name="Rogers Y.H."/>
            <person name="Rohde C."/>
            <person name="Rozas J."/>
            <person name="Rubenfield M.J."/>
            <person name="Ruiz A."/>
            <person name="Russo S."/>
            <person name="Salzberg S.L."/>
            <person name="Sanchez-Gracia A."/>
            <person name="Saranga D.J."/>
            <person name="Sato H."/>
            <person name="Schaeffer S.W."/>
            <person name="Schatz M.C."/>
            <person name="Schlenke T."/>
            <person name="Schwartz R."/>
            <person name="Segarra C."/>
            <person name="Singh R.S."/>
            <person name="Sirot L."/>
            <person name="Sirota M."/>
            <person name="Sisneros N.B."/>
            <person name="Smith C.D."/>
            <person name="Smith T.F."/>
            <person name="Spieth J."/>
            <person name="Stage D.E."/>
            <person name="Stark A."/>
            <person name="Stephan W."/>
            <person name="Strausberg R.L."/>
            <person name="Strempel S."/>
            <person name="Sturgill D."/>
            <person name="Sutton G."/>
            <person name="Sutton G.G."/>
            <person name="Tao W."/>
            <person name="Teichmann S."/>
            <person name="Tobari Y.N."/>
            <person name="Tomimura Y."/>
            <person name="Tsolas J.M."/>
            <person name="Valente V.L."/>
            <person name="Venter E."/>
            <person name="Venter J.C."/>
            <person name="Vicario S."/>
            <person name="Vieira F.G."/>
            <person name="Vilella A.J."/>
            <person name="Villasante A."/>
            <person name="Walenz B."/>
            <person name="Wang J."/>
            <person name="Wasserman M."/>
            <person name="Watts T."/>
            <person name="Wilson D."/>
            <person name="Wilson R.K."/>
            <person name="Wing R.A."/>
            <person name="Wolfner M.F."/>
            <person name="Wong A."/>
            <person name="Wong G.K."/>
            <person name="Wu C.I."/>
            <person name="Wu G."/>
            <person name="Yamamoto D."/>
            <person name="Yang H.P."/>
            <person name="Yang S.P."/>
            <person name="Yorke J.A."/>
            <person name="Yoshida K."/>
            <person name="Zdobnov E."/>
            <person name="Zhang P."/>
            <person name="Zhang Y."/>
            <person name="Zimin A.V."/>
            <person name="Baldwin J."/>
            <person name="Abdouelleil A."/>
            <person name="Abdulkadir J."/>
            <person name="Abebe A."/>
            <person name="Abera B."/>
            <person name="Abreu J."/>
            <person name="Acer S.C."/>
            <person name="Aftuck L."/>
            <person name="Alexander A."/>
            <person name="An P."/>
            <person name="Anderson E."/>
            <person name="Anderson S."/>
            <person name="Arachi H."/>
            <person name="Azer M."/>
            <person name="Bachantsang P."/>
            <person name="Barry A."/>
            <person name="Bayul T."/>
            <person name="Berlin A."/>
            <person name="Bessette D."/>
            <person name="Bloom T."/>
            <person name="Blye J."/>
            <person name="Boguslavskiy L."/>
            <person name="Bonnet C."/>
            <person name="Boukhgalter B."/>
            <person name="Bourzgui I."/>
            <person name="Brown A."/>
            <person name="Cahill P."/>
            <person name="Channer S."/>
            <person name="Cheshatsang Y."/>
            <person name="Chuda L."/>
            <person name="Citroen M."/>
            <person name="Collymore A."/>
            <person name="Cooke P."/>
            <person name="Costello M."/>
            <person name="D'Aco K."/>
            <person name="Daza R."/>
            <person name="De Haan G."/>
            <person name="DeGray S."/>
            <person name="DeMaso C."/>
            <person name="Dhargay N."/>
            <person name="Dooley K."/>
            <person name="Dooley E."/>
            <person name="Doricent M."/>
            <person name="Dorje P."/>
            <person name="Dorjee K."/>
            <person name="Dupes A."/>
            <person name="Elong R."/>
            <person name="Falk J."/>
            <person name="Farina A."/>
            <person name="Faro S."/>
            <person name="Ferguson D."/>
            <person name="Fisher S."/>
            <person name="Foley C.D."/>
            <person name="Franke A."/>
            <person name="Friedrich D."/>
            <person name="Gadbois L."/>
            <person name="Gearin G."/>
            <person name="Gearin C.R."/>
            <person name="Giannoukos G."/>
            <person name="Goode T."/>
            <person name="Graham J."/>
            <person name="Grandbois E."/>
            <person name="Grewal S."/>
            <person name="Gyaltsen K."/>
            <person name="Hafez N."/>
            <person name="Hagos B."/>
            <person name="Hall J."/>
            <person name="Henson C."/>
            <person name="Hollinger A."/>
            <person name="Honan T."/>
            <person name="Huard M.D."/>
            <person name="Hughes L."/>
            <person name="Hurhula B."/>
            <person name="Husby M.E."/>
            <person name="Kamat A."/>
            <person name="Kanga B."/>
            <person name="Kashin S."/>
            <person name="Khazanovich D."/>
            <person name="Kisner P."/>
            <person name="Lance K."/>
            <person name="Lara M."/>
            <person name="Lee W."/>
            <person name="Lennon N."/>
            <person name="Letendre F."/>
            <person name="LeVine R."/>
            <person name="Lipovsky A."/>
            <person name="Liu X."/>
            <person name="Liu J."/>
            <person name="Liu S."/>
            <person name="Lokyitsang T."/>
            <person name="Lokyitsang Y."/>
            <person name="Lubonja R."/>
            <person name="Lui A."/>
            <person name="MacDonald P."/>
            <person name="Magnisalis V."/>
            <person name="Maru K."/>
            <person name="Matthews C."/>
            <person name="McCusker W."/>
            <person name="McDonough S."/>
            <person name="Mehta T."/>
            <person name="Meldrim J."/>
            <person name="Meneus L."/>
            <person name="Mihai O."/>
            <person name="Mihalev A."/>
            <person name="Mihova T."/>
            <person name="Mittelman R."/>
            <person name="Mlenga V."/>
            <person name="Montmayeur A."/>
            <person name="Mulrain L."/>
            <person name="Navidi A."/>
            <person name="Naylor J."/>
            <person name="Negash T."/>
            <person name="Nguyen T."/>
            <person name="Nguyen N."/>
            <person name="Nicol R."/>
            <person name="Norbu C."/>
            <person name="Norbu N."/>
            <person name="Novod N."/>
            <person name="O'Neill B."/>
            <person name="Osman S."/>
            <person name="Markiewicz E."/>
            <person name="Oyono O.L."/>
            <person name="Patti C."/>
            <person name="Phunkhang P."/>
            <person name="Pierre F."/>
            <person name="Priest M."/>
            <person name="Raghuraman S."/>
            <person name="Rege F."/>
            <person name="Reyes R."/>
            <person name="Rise C."/>
            <person name="Rogov P."/>
            <person name="Ross K."/>
            <person name="Ryan E."/>
            <person name="Settipalli S."/>
            <person name="Shea T."/>
            <person name="Sherpa N."/>
            <person name="Shi L."/>
            <person name="Shih D."/>
            <person name="Sparrow T."/>
            <person name="Spaulding J."/>
            <person name="Stalker J."/>
            <person name="Stange-Thomann N."/>
            <person name="Stavropoulos S."/>
            <person name="Stone C."/>
            <person name="Strader C."/>
            <person name="Tesfaye S."/>
            <person name="Thomson T."/>
            <person name="Thoulutsang Y."/>
            <person name="Thoulutsang D."/>
            <person name="Topham K."/>
            <person name="Topping I."/>
            <person name="Tsamla T."/>
            <person name="Vassiliev H."/>
            <person name="Vo A."/>
            <person name="Wangchuk T."/>
            <person name="Wangdi T."/>
            <person name="Weiand M."/>
            <person name="Wilkinson J."/>
            <person name="Wilson A."/>
            <person name="Yadav S."/>
            <person name="Young G."/>
            <person name="Yu Q."/>
            <person name="Zembek L."/>
            <person name="Zhong D."/>
            <person name="Zimmer A."/>
            <person name="Zwirko Z."/>
            <person name="Jaffe D.B."/>
            <person name="Alvarez P."/>
            <person name="Brockman W."/>
            <person name="Butler J."/>
            <person name="Chin C."/>
            <person name="Gnerre S."/>
            <person name="Grabherr M."/>
            <person name="Kleber M."/>
            <person name="Mauceli E."/>
            <person name="MacCallum I."/>
        </authorList>
    </citation>
    <scope>NUCLEOTIDE SEQUENCE [LARGE SCALE GENOMIC DNA]</scope>
    <source>
        <strain evidence="3">Tucson 15010-1051.87</strain>
    </source>
</reference>
<keyword evidence="3" id="KW-1185">Reference proteome</keyword>
<gene>
    <name evidence="2" type="primary">Dvir\GJ24496</name>
    <name evidence="2" type="ORF">Dvir_GJ24496</name>
</gene>
<accession>B4LYL3</accession>
<dbReference type="HOGENOM" id="CLU_730099_0_0_1"/>
<feature type="compositionally biased region" description="Low complexity" evidence="1">
    <location>
        <begin position="48"/>
        <end position="60"/>
    </location>
</feature>
<evidence type="ECO:0000313" key="2">
    <source>
        <dbReference type="EMBL" id="EDW68033.2"/>
    </source>
</evidence>
<protein>
    <submittedName>
        <fullName evidence="2">Uncharacterized protein</fullName>
    </submittedName>
</protein>
<proteinExistence type="predicted"/>
<name>B4LYL3_DROVI</name>
<feature type="region of interest" description="Disordered" evidence="1">
    <location>
        <begin position="43"/>
        <end position="93"/>
    </location>
</feature>
<dbReference type="eggNOG" id="ENOG502T73I">
    <property type="taxonomic scope" value="Eukaryota"/>
</dbReference>
<dbReference type="AlphaFoldDB" id="B4LYL3"/>
<evidence type="ECO:0000256" key="1">
    <source>
        <dbReference type="SAM" id="MobiDB-lite"/>
    </source>
</evidence>
<feature type="compositionally biased region" description="Low complexity" evidence="1">
    <location>
        <begin position="233"/>
        <end position="327"/>
    </location>
</feature>